<dbReference type="Proteomes" id="UP000829398">
    <property type="component" value="Chromosome 5"/>
</dbReference>
<gene>
    <name evidence="1" type="ORF">KPL71_015044</name>
</gene>
<proteinExistence type="predicted"/>
<name>A0ACB8KG07_CITSI</name>
<keyword evidence="2" id="KW-1185">Reference proteome</keyword>
<evidence type="ECO:0000313" key="2">
    <source>
        <dbReference type="Proteomes" id="UP000829398"/>
    </source>
</evidence>
<protein>
    <submittedName>
        <fullName evidence="1">Uncharacterized protein</fullName>
    </submittedName>
</protein>
<comment type="caution">
    <text evidence="1">The sequence shown here is derived from an EMBL/GenBank/DDBJ whole genome shotgun (WGS) entry which is preliminary data.</text>
</comment>
<organism evidence="1 2">
    <name type="scientific">Citrus sinensis</name>
    <name type="common">Sweet orange</name>
    <name type="synonym">Citrus aurantium var. sinensis</name>
    <dbReference type="NCBI Taxonomy" id="2711"/>
    <lineage>
        <taxon>Eukaryota</taxon>
        <taxon>Viridiplantae</taxon>
        <taxon>Streptophyta</taxon>
        <taxon>Embryophyta</taxon>
        <taxon>Tracheophyta</taxon>
        <taxon>Spermatophyta</taxon>
        <taxon>Magnoliopsida</taxon>
        <taxon>eudicotyledons</taxon>
        <taxon>Gunneridae</taxon>
        <taxon>Pentapetalae</taxon>
        <taxon>rosids</taxon>
        <taxon>malvids</taxon>
        <taxon>Sapindales</taxon>
        <taxon>Rutaceae</taxon>
        <taxon>Aurantioideae</taxon>
        <taxon>Citrus</taxon>
    </lineage>
</organism>
<reference evidence="2" key="1">
    <citation type="journal article" date="2023" name="Hortic. Res.">
        <title>A chromosome-level phased genome enabling allele-level studies in sweet orange: a case study on citrus Huanglongbing tolerance.</title>
        <authorList>
            <person name="Wu B."/>
            <person name="Yu Q."/>
            <person name="Deng Z."/>
            <person name="Duan Y."/>
            <person name="Luo F."/>
            <person name="Gmitter F. Jr."/>
        </authorList>
    </citation>
    <scope>NUCLEOTIDE SEQUENCE [LARGE SCALE GENOMIC DNA]</scope>
    <source>
        <strain evidence="2">cv. Valencia</strain>
    </source>
</reference>
<evidence type="ECO:0000313" key="1">
    <source>
        <dbReference type="EMBL" id="KAH9753347.1"/>
    </source>
</evidence>
<dbReference type="EMBL" id="CM039174">
    <property type="protein sequence ID" value="KAH9753347.1"/>
    <property type="molecule type" value="Genomic_DNA"/>
</dbReference>
<accession>A0ACB8KG07</accession>
<sequence>MSSSWEEMTKKYEAVLRNDDLSVMEVPSLPNLKRKPSWHEAGDRDHDQGQISTDDTQGKSCSTTYGFISYFGEAVQKIKAKDARARITNEMRKEIGMAFRNLPPGKKCKYTRVGQGAVAHVKGEKPKFVSRCVPKRFAVVVANLTAEQKAAACSLGFGKLIELNCGRLKKKLCDWLVDRVDIARSTLLVHGKELELSPQSFGYVMGISDGGMHVELDGDKKEVSGYLDRFDATSNGINIKKLAEMLRESKQADDEFKVIFTLFTLHSMLCPTGGVNICSSFLLSIKDVNTIRYRNWATFCFGRLMQGIMRYKQEKLAHIGGCLLYLQVRSNE</sequence>